<dbReference type="EMBL" id="JAGMUV010000028">
    <property type="protein sequence ID" value="KAH7117448.1"/>
    <property type="molecule type" value="Genomic_DNA"/>
</dbReference>
<dbReference type="Proteomes" id="UP000738349">
    <property type="component" value="Unassembled WGS sequence"/>
</dbReference>
<dbReference type="Pfam" id="PF26639">
    <property type="entry name" value="Het-6_barrel"/>
    <property type="match status" value="1"/>
</dbReference>
<comment type="caution">
    <text evidence="2">The sequence shown here is derived from an EMBL/GenBank/DDBJ whole genome shotgun (WGS) entry which is preliminary data.</text>
</comment>
<name>A0A9P9DDU8_9HYPO</name>
<dbReference type="PANTHER" id="PTHR24148">
    <property type="entry name" value="ANKYRIN REPEAT DOMAIN-CONTAINING PROTEIN 39 HOMOLOG-RELATED"/>
    <property type="match status" value="1"/>
</dbReference>
<evidence type="ECO:0000313" key="2">
    <source>
        <dbReference type="EMBL" id="KAH7117448.1"/>
    </source>
</evidence>
<dbReference type="InterPro" id="IPR010730">
    <property type="entry name" value="HET"/>
</dbReference>
<protein>
    <submittedName>
        <fullName evidence="2">Heterokaryon incompatibility protein-domain-containing protein</fullName>
    </submittedName>
</protein>
<dbReference type="OrthoDB" id="2157530at2759"/>
<proteinExistence type="predicted"/>
<organism evidence="2 3">
    <name type="scientific">Dactylonectria macrodidyma</name>
    <dbReference type="NCBI Taxonomy" id="307937"/>
    <lineage>
        <taxon>Eukaryota</taxon>
        <taxon>Fungi</taxon>
        <taxon>Dikarya</taxon>
        <taxon>Ascomycota</taxon>
        <taxon>Pezizomycotina</taxon>
        <taxon>Sordariomycetes</taxon>
        <taxon>Hypocreomycetidae</taxon>
        <taxon>Hypocreales</taxon>
        <taxon>Nectriaceae</taxon>
        <taxon>Dactylonectria</taxon>
    </lineage>
</organism>
<dbReference type="InterPro" id="IPR052895">
    <property type="entry name" value="HetReg/Transcr_Mod"/>
</dbReference>
<feature type="domain" description="Heterokaryon incompatibility" evidence="1">
    <location>
        <begin position="52"/>
        <end position="194"/>
    </location>
</feature>
<evidence type="ECO:0000259" key="1">
    <source>
        <dbReference type="Pfam" id="PF06985"/>
    </source>
</evidence>
<evidence type="ECO:0000313" key="3">
    <source>
        <dbReference type="Proteomes" id="UP000738349"/>
    </source>
</evidence>
<dbReference type="Pfam" id="PF06985">
    <property type="entry name" value="HET"/>
    <property type="match status" value="1"/>
</dbReference>
<dbReference type="PANTHER" id="PTHR24148:SF73">
    <property type="entry name" value="HET DOMAIN PROTEIN (AFU_ORTHOLOGUE AFUA_8G01020)"/>
    <property type="match status" value="1"/>
</dbReference>
<accession>A0A9P9DDU8</accession>
<sequence>MDSLDSLDDIPVPHKRLEPGRYIRLLRLHRKLPFQPVRGTLEHVPLDEAPSFVAISYTWGYTDPPYYVILDKVKYCVTGNAHRALCSLSSMWRSRLLWIDSICIDQTNLEERGEQVELMRDIYERAKQTIVCLGAARDAHLAIQLLIELSVATQLHSIHQVLASYKEESSSPRFLALNKLVRNRWFDRVWIVQEVAMSSNIQVYYGNQSLGWETLLGLLLPDLGGAVFSPAMLCQHIFPHHGANGVARDVMEPHHIFLLNAQRQMVKHGKKPPLFHLLYMTLSFEATEKKDQIFALQGISEEGFSRGKADYSEATSARDVFVNTARDILCSELDHRLSLLSVAGVGFGRATTDLPSWVPEWGGGAPTTSSFTNPFISREMSLYDYQAHGKTSPDVSFGVDPDILILGGLYADRIAVIGKASPIQLHNTSVTDPSTHNEHLNRMAQWTEEAWLLAQLHALPEDGTGQPLLEAFWRTCMGDRLIGPSGVCRPAPADCHSYFSAALKMRSNLVHWVKSNEAAPGSFEYYYHTRALDRAFGSREEAVECNRLAQEFEGPMGIHIVRRRFCVTEGGYIGVVPPESQVGDYVCIVYGAQTPFVLRLFDEDEMVNGQMGDIHELVGDCYFHGMMNGEMVAGDVEDQHFAIR</sequence>
<keyword evidence="3" id="KW-1185">Reference proteome</keyword>
<gene>
    <name evidence="2" type="ORF">EDB81DRAFT_668210</name>
</gene>
<dbReference type="AlphaFoldDB" id="A0A9P9DDU8"/>
<reference evidence="2" key="1">
    <citation type="journal article" date="2021" name="Nat. Commun.">
        <title>Genetic determinants of endophytism in the Arabidopsis root mycobiome.</title>
        <authorList>
            <person name="Mesny F."/>
            <person name="Miyauchi S."/>
            <person name="Thiergart T."/>
            <person name="Pickel B."/>
            <person name="Atanasova L."/>
            <person name="Karlsson M."/>
            <person name="Huettel B."/>
            <person name="Barry K.W."/>
            <person name="Haridas S."/>
            <person name="Chen C."/>
            <person name="Bauer D."/>
            <person name="Andreopoulos W."/>
            <person name="Pangilinan J."/>
            <person name="LaButti K."/>
            <person name="Riley R."/>
            <person name="Lipzen A."/>
            <person name="Clum A."/>
            <person name="Drula E."/>
            <person name="Henrissat B."/>
            <person name="Kohler A."/>
            <person name="Grigoriev I.V."/>
            <person name="Martin F.M."/>
            <person name="Hacquard S."/>
        </authorList>
    </citation>
    <scope>NUCLEOTIDE SEQUENCE</scope>
    <source>
        <strain evidence="2">MPI-CAGE-AT-0147</strain>
    </source>
</reference>